<evidence type="ECO:0008006" key="2">
    <source>
        <dbReference type="Google" id="ProtNLM"/>
    </source>
</evidence>
<protein>
    <recommendedName>
        <fullName evidence="2">Lipoprotein</fullName>
    </recommendedName>
</protein>
<gene>
    <name evidence="1" type="ORF">METZ01_LOCUS307979</name>
</gene>
<organism evidence="1">
    <name type="scientific">marine metagenome</name>
    <dbReference type="NCBI Taxonomy" id="408172"/>
    <lineage>
        <taxon>unclassified sequences</taxon>
        <taxon>metagenomes</taxon>
        <taxon>ecological metagenomes</taxon>
    </lineage>
</organism>
<dbReference type="EMBL" id="UINC01097431">
    <property type="protein sequence ID" value="SVC55125.1"/>
    <property type="molecule type" value="Genomic_DNA"/>
</dbReference>
<dbReference type="AlphaFoldDB" id="A0A382N480"/>
<proteinExistence type="predicted"/>
<dbReference type="PROSITE" id="PS51257">
    <property type="entry name" value="PROKAR_LIPOPROTEIN"/>
    <property type="match status" value="1"/>
</dbReference>
<reference evidence="1" key="1">
    <citation type="submission" date="2018-05" db="EMBL/GenBank/DDBJ databases">
        <authorList>
            <person name="Lanie J.A."/>
            <person name="Ng W.-L."/>
            <person name="Kazmierczak K.M."/>
            <person name="Andrzejewski T.M."/>
            <person name="Davidsen T.M."/>
            <person name="Wayne K.J."/>
            <person name="Tettelin H."/>
            <person name="Glass J.I."/>
            <person name="Rusch D."/>
            <person name="Podicherti R."/>
            <person name="Tsui H.-C.T."/>
            <person name="Winkler M.E."/>
        </authorList>
    </citation>
    <scope>NUCLEOTIDE SEQUENCE</scope>
</reference>
<name>A0A382N480_9ZZZZ</name>
<sequence length="124" mass="13997">MNKRRSSLLFVCGLTLALSSCTIVQNVTPYRSSDIQEICIIEDPAVRAGFLRAYKRALREKGYKIRILEEHANLDDCELTSTYMGRWKWDLALYMALAEIKVFRNGKQTGEAIYDSRSGGGIGV</sequence>
<accession>A0A382N480</accession>
<dbReference type="NCBIfam" id="NF040519">
    <property type="entry name" value="Sbal_3080_fam"/>
    <property type="match status" value="1"/>
</dbReference>
<evidence type="ECO:0000313" key="1">
    <source>
        <dbReference type="EMBL" id="SVC55125.1"/>
    </source>
</evidence>